<feature type="transmembrane region" description="Helical" evidence="7">
    <location>
        <begin position="131"/>
        <end position="148"/>
    </location>
</feature>
<dbReference type="PANTHER" id="PTHR30509:SF9">
    <property type="entry name" value="MULTIDRUG RESISTANCE PROTEIN MDTO"/>
    <property type="match status" value="1"/>
</dbReference>
<dbReference type="EMBL" id="LDJJ01000028">
    <property type="protein sequence ID" value="KRG67657.1"/>
    <property type="molecule type" value="Genomic_DNA"/>
</dbReference>
<evidence type="ECO:0000256" key="4">
    <source>
        <dbReference type="ARBA" id="ARBA00022692"/>
    </source>
</evidence>
<feature type="transmembrane region" description="Helical" evidence="7">
    <location>
        <begin position="106"/>
        <end position="124"/>
    </location>
</feature>
<name>A0A0R0CD68_9GAMM</name>
<dbReference type="PATRIC" id="fig|405446.3.peg.1200"/>
<evidence type="ECO:0000256" key="7">
    <source>
        <dbReference type="SAM" id="Phobius"/>
    </source>
</evidence>
<protein>
    <recommendedName>
        <fullName evidence="10">Fusaric acid resistance protein</fullName>
    </recommendedName>
</protein>
<dbReference type="GO" id="GO:0022857">
    <property type="term" value="F:transmembrane transporter activity"/>
    <property type="evidence" value="ECO:0007669"/>
    <property type="project" value="InterPro"/>
</dbReference>
<accession>A0A0R0CD68</accession>
<keyword evidence="9" id="KW-1185">Reference proteome</keyword>
<evidence type="ECO:0000256" key="3">
    <source>
        <dbReference type="ARBA" id="ARBA00022475"/>
    </source>
</evidence>
<dbReference type="RefSeq" id="WP_083491215.1">
    <property type="nucleotide sequence ID" value="NZ_LDJJ01000028.1"/>
</dbReference>
<feature type="transmembrane region" description="Helical" evidence="7">
    <location>
        <begin position="79"/>
        <end position="100"/>
    </location>
</feature>
<comment type="subcellular location">
    <subcellularLocation>
        <location evidence="1">Cell membrane</location>
        <topology evidence="1">Multi-pass membrane protein</topology>
    </subcellularLocation>
</comment>
<evidence type="ECO:0000256" key="5">
    <source>
        <dbReference type="ARBA" id="ARBA00022989"/>
    </source>
</evidence>
<comment type="caution">
    <text evidence="8">The sequence shown here is derived from an EMBL/GenBank/DDBJ whole genome shotgun (WGS) entry which is preliminary data.</text>
</comment>
<evidence type="ECO:0000256" key="6">
    <source>
        <dbReference type="ARBA" id="ARBA00023136"/>
    </source>
</evidence>
<feature type="transmembrane region" description="Helical" evidence="7">
    <location>
        <begin position="491"/>
        <end position="512"/>
    </location>
</feature>
<evidence type="ECO:0000256" key="1">
    <source>
        <dbReference type="ARBA" id="ARBA00004651"/>
    </source>
</evidence>
<keyword evidence="5 7" id="KW-1133">Transmembrane helix</keyword>
<evidence type="ECO:0000313" key="9">
    <source>
        <dbReference type="Proteomes" id="UP000051863"/>
    </source>
</evidence>
<keyword evidence="4 7" id="KW-0812">Transmembrane</keyword>
<feature type="transmembrane region" description="Helical" evidence="7">
    <location>
        <begin position="466"/>
        <end position="484"/>
    </location>
</feature>
<evidence type="ECO:0000313" key="8">
    <source>
        <dbReference type="EMBL" id="KRG67657.1"/>
    </source>
</evidence>
<dbReference type="Pfam" id="PF04632">
    <property type="entry name" value="FUSC"/>
    <property type="match status" value="1"/>
</dbReference>
<reference evidence="8 9" key="1">
    <citation type="submission" date="2015-05" db="EMBL/GenBank/DDBJ databases">
        <title>Genome sequencing and analysis of members of genus Stenotrophomonas.</title>
        <authorList>
            <person name="Patil P.P."/>
            <person name="Midha S."/>
            <person name="Patil P.B."/>
        </authorList>
    </citation>
    <scope>NUCLEOTIDE SEQUENCE [LARGE SCALE GENOMIC DNA]</scope>
    <source>
        <strain evidence="8 9">DSM 18941</strain>
    </source>
</reference>
<gene>
    <name evidence="8" type="ORF">ABB27_08755</name>
</gene>
<dbReference type="GO" id="GO:0005886">
    <property type="term" value="C:plasma membrane"/>
    <property type="evidence" value="ECO:0007669"/>
    <property type="project" value="UniProtKB-SubCell"/>
</dbReference>
<proteinExistence type="predicted"/>
<evidence type="ECO:0008006" key="10">
    <source>
        <dbReference type="Google" id="ProtNLM"/>
    </source>
</evidence>
<dbReference type="AlphaFoldDB" id="A0A0R0CD68"/>
<keyword evidence="2" id="KW-0813">Transport</keyword>
<evidence type="ECO:0000256" key="2">
    <source>
        <dbReference type="ARBA" id="ARBA00022448"/>
    </source>
</evidence>
<feature type="transmembrane region" description="Helical" evidence="7">
    <location>
        <begin position="160"/>
        <end position="181"/>
    </location>
</feature>
<dbReference type="InterPro" id="IPR006726">
    <property type="entry name" value="PHBA_efflux_AaeB/fusaric-R"/>
</dbReference>
<feature type="transmembrane region" description="Helical" evidence="7">
    <location>
        <begin position="31"/>
        <end position="52"/>
    </location>
</feature>
<keyword evidence="6 7" id="KW-0472">Membrane</keyword>
<feature type="transmembrane region" description="Helical" evidence="7">
    <location>
        <begin position="443"/>
        <end position="460"/>
    </location>
</feature>
<organism evidence="8 9">
    <name type="scientific">Stenotrophomonas terrae</name>
    <dbReference type="NCBI Taxonomy" id="405446"/>
    <lineage>
        <taxon>Bacteria</taxon>
        <taxon>Pseudomonadati</taxon>
        <taxon>Pseudomonadota</taxon>
        <taxon>Gammaproteobacteria</taxon>
        <taxon>Lysobacterales</taxon>
        <taxon>Lysobacteraceae</taxon>
        <taxon>Stenotrophomonas</taxon>
    </lineage>
</organism>
<feature type="transmembrane region" description="Helical" evidence="7">
    <location>
        <begin position="385"/>
        <end position="405"/>
    </location>
</feature>
<keyword evidence="3" id="KW-1003">Cell membrane</keyword>
<sequence length="715" mass="77805">MSATSTSVNAPATAAPWHAGMGAFLKGEGDTWLFVLRTTVAFFLTGWLAMRFQLPQPGTAMMTTVIVMHRQSGMVLAKAFYRVLGTLVGAAAALLIVGLFPQQREPFLVLMALWIAGCTAGATLHRNFKSYAFVLAGYTAAIIALPVISTHPGQIFDSAVARISEVLLGLLVTAVISDTIFPVRLRDTLRAAVSSQYENFLAFMRGALLGEVARERMEQAHLRVVRDAVALEDLRSSVIFEDPEARARSAHLQRFNQRFMAASTTFQSLHHLINRLLRQPDPAAGRALQALYQPLGLALQASEQQPGQLAGQVHEVRAGLRARAAQLRQELVDEAQAEDFAVGVELLRRFVKELEQYVYARGQLTLQVAPTQDDARAHFIRGNDYAGAAVAFTRTAITMLLLGAFWAASGWAMAVNVMLLATIFSGLFATVPNAARMTGKVAWGYLLGVLAAYVCDYTVLTRMEGYTLFAAGLLPFFLVGPYMVSRPKLSVFGLGYTMGLVNILAISSLHAFDPLRFFNEGTSHMFAMGAAVLSFALMPPLVGTAWLRRRQMAGLRAQVRLAAQAPLPGLQHRFESSNSDLLHQIVAHTAPGSAESSEQLAWALAVNETGRALIHLRHDVAHEPPSTQLHQHVDAVVLALSDFFALPSALGWQRADRALEAAVVLARAQAEGRGVAARVLLHLRLVRLAMVDDHSVMAAYITSSEPTKERPVHAH</sequence>
<dbReference type="PANTHER" id="PTHR30509">
    <property type="entry name" value="P-HYDROXYBENZOIC ACID EFFLUX PUMP SUBUNIT-RELATED"/>
    <property type="match status" value="1"/>
</dbReference>
<dbReference type="OrthoDB" id="9807111at2"/>
<feature type="transmembrane region" description="Helical" evidence="7">
    <location>
        <begin position="524"/>
        <end position="547"/>
    </location>
</feature>
<dbReference type="Proteomes" id="UP000051863">
    <property type="component" value="Unassembled WGS sequence"/>
</dbReference>
<feature type="transmembrane region" description="Helical" evidence="7">
    <location>
        <begin position="411"/>
        <end position="431"/>
    </location>
</feature>